<dbReference type="Pfam" id="PF02225">
    <property type="entry name" value="PA"/>
    <property type="match status" value="1"/>
</dbReference>
<dbReference type="InterPro" id="IPR046450">
    <property type="entry name" value="PA_dom_sf"/>
</dbReference>
<gene>
    <name evidence="13" type="ORF">M670_02604</name>
</gene>
<dbReference type="PROSITE" id="PS00137">
    <property type="entry name" value="SUBTILASE_HIS"/>
    <property type="match status" value="1"/>
</dbReference>
<evidence type="ECO:0000259" key="11">
    <source>
        <dbReference type="Pfam" id="PF00082"/>
    </source>
</evidence>
<evidence type="ECO:0000256" key="10">
    <source>
        <dbReference type="RuleBase" id="RU003355"/>
    </source>
</evidence>
<dbReference type="Pfam" id="PF00082">
    <property type="entry name" value="Peptidase_S8"/>
    <property type="match status" value="1"/>
</dbReference>
<evidence type="ECO:0000313" key="14">
    <source>
        <dbReference type="Proteomes" id="UP000027936"/>
    </source>
</evidence>
<dbReference type="InterPro" id="IPR034213">
    <property type="entry name" value="S8_Vpr-like"/>
</dbReference>
<organism evidence="13 14">
    <name type="scientific">Schinkia azotoformans MEV2011</name>
    <dbReference type="NCBI Taxonomy" id="1348973"/>
    <lineage>
        <taxon>Bacteria</taxon>
        <taxon>Bacillati</taxon>
        <taxon>Bacillota</taxon>
        <taxon>Bacilli</taxon>
        <taxon>Bacillales</taxon>
        <taxon>Bacillaceae</taxon>
        <taxon>Calidifontibacillus/Schinkia group</taxon>
        <taxon>Schinkia</taxon>
    </lineage>
</organism>
<sequence>MLKTIISLTLVNLLLSSQLTHTYAHQIHTNVPKIKLIKINVTPPEKNQSKKFIIEVEDQEVLKKIKANYPNVKLDKVFDTVLQGASIVGTEEDIEKIKRQPGIKEVHHTSTYKVELDQSVSFIGGMLLRGEFDEKGRRLTGKGVKVGVIDTGIDYTHGDLQRNYQGGFDLVDEDEDPMETVKSQGEATLHGSHVAGIIGANGKYLGVAPDAEIFAYRALGPGGVGTSDQVIAAIEKAVEDGMDIINLSLGSSVNGPDYPTSMALDKAVEKGVIAVTSNGNSGPGLWTVGSPGTSEKAISVGASTPPLEIPVLELELVPNKTFILQPLQGSVPWNLTKSHKIVFGGLGYPTEFPDVKDKIVLIERGEISFTEKVNNAYKKGAKAVLIFNNEEGAFSGGLEEAITIPVVALTREDGLFIKDELEKGHEWAATKMRKVQDQLANFSSRGPVTHTWGIKPDVVAPGVKIKSTIPNGYISLQGTSMAAPHVAGAAALIKQAHPDWNPEQVKAALMNTAKPIFDDVGRMYNPYEQGAGRIQVEKAVNAKVLAYPGSLAFGSIVPNSGMIEKSVKITLENKSSQTEKISFATPNLKEGVHWRLPLSFSLKPLEKRIVTVAVTVDSNKITDGIHYGNVKVESSSDVEILLPYLFVVGDADHPRVMGFSFEKENGADDVYKYELYLPEGAEELGVALFDPLTLTYVGHLVQERNVNRGLLEAELKRDDIPFADGDYICIVYAIQNGKEGVQQSRITIGEGK</sequence>
<dbReference type="InterPro" id="IPR036852">
    <property type="entry name" value="Peptidase_S8/S53_dom_sf"/>
</dbReference>
<evidence type="ECO:0000256" key="2">
    <source>
        <dbReference type="ARBA" id="ARBA00022512"/>
    </source>
</evidence>
<dbReference type="CDD" id="cd07474">
    <property type="entry name" value="Peptidases_S8_subtilisin_Vpr-like"/>
    <property type="match status" value="1"/>
</dbReference>
<evidence type="ECO:0000256" key="8">
    <source>
        <dbReference type="PIRSR" id="PIRSR615500-1"/>
    </source>
</evidence>
<evidence type="ECO:0000256" key="4">
    <source>
        <dbReference type="ARBA" id="ARBA00022670"/>
    </source>
</evidence>
<keyword evidence="6 9" id="KW-0378">Hydrolase</keyword>
<dbReference type="GO" id="GO:0006508">
    <property type="term" value="P:proteolysis"/>
    <property type="evidence" value="ECO:0007669"/>
    <property type="project" value="UniProtKB-KW"/>
</dbReference>
<evidence type="ECO:0000256" key="7">
    <source>
        <dbReference type="ARBA" id="ARBA00022825"/>
    </source>
</evidence>
<evidence type="ECO:0000313" key="13">
    <source>
        <dbReference type="EMBL" id="KEF38185.1"/>
    </source>
</evidence>
<evidence type="ECO:0000256" key="1">
    <source>
        <dbReference type="ARBA" id="ARBA00011073"/>
    </source>
</evidence>
<keyword evidence="5" id="KW-0732">Signal</keyword>
<dbReference type="SUPFAM" id="SSF52743">
    <property type="entry name" value="Subtilisin-like"/>
    <property type="match status" value="1"/>
</dbReference>
<dbReference type="InterPro" id="IPR003137">
    <property type="entry name" value="PA_domain"/>
</dbReference>
<dbReference type="PROSITE" id="PS00138">
    <property type="entry name" value="SUBTILASE_SER"/>
    <property type="match status" value="1"/>
</dbReference>
<feature type="active site" description="Charge relay system" evidence="8 9">
    <location>
        <position position="150"/>
    </location>
</feature>
<feature type="active site" description="Charge relay system" evidence="8 9">
    <location>
        <position position="480"/>
    </location>
</feature>
<evidence type="ECO:0000256" key="6">
    <source>
        <dbReference type="ARBA" id="ARBA00022801"/>
    </source>
</evidence>
<proteinExistence type="inferred from homology"/>
<dbReference type="PANTHER" id="PTHR43806">
    <property type="entry name" value="PEPTIDASE S8"/>
    <property type="match status" value="1"/>
</dbReference>
<dbReference type="PROSITE" id="PS51892">
    <property type="entry name" value="SUBTILASE"/>
    <property type="match status" value="1"/>
</dbReference>
<reference evidence="13 14" key="1">
    <citation type="submission" date="2014-04" db="EMBL/GenBank/DDBJ databases">
        <title>Draft genome sequence of Bacillus azotoformans MEV2011, a (co-) denitrifying strain unable to grow in the presence of oxygen.</title>
        <authorList>
            <person name="Nielsen M."/>
            <person name="Schreiber L."/>
            <person name="Finster K."/>
            <person name="Schramm A."/>
        </authorList>
    </citation>
    <scope>NUCLEOTIDE SEQUENCE [LARGE SCALE GENOMIC DNA]</scope>
    <source>
        <strain evidence="13 14">MEV2011</strain>
    </source>
</reference>
<dbReference type="Gene3D" id="3.40.50.200">
    <property type="entry name" value="Peptidase S8/S53 domain"/>
    <property type="match status" value="1"/>
</dbReference>
<dbReference type="PANTHER" id="PTHR43806:SF65">
    <property type="entry name" value="SERINE PROTEASE APRX"/>
    <property type="match status" value="1"/>
</dbReference>
<dbReference type="RefSeq" id="WP_035195931.1">
    <property type="nucleotide sequence ID" value="NZ_JJRY01000009.1"/>
</dbReference>
<evidence type="ECO:0000256" key="5">
    <source>
        <dbReference type="ARBA" id="ARBA00022729"/>
    </source>
</evidence>
<evidence type="ECO:0000256" key="9">
    <source>
        <dbReference type="PROSITE-ProRule" id="PRU01240"/>
    </source>
</evidence>
<dbReference type="PATRIC" id="fig|1348973.3.peg.2521"/>
<name>A0A072NY72_SCHAZ</name>
<comment type="similarity">
    <text evidence="1 9 10">Belongs to the peptidase S8 family.</text>
</comment>
<dbReference type="PRINTS" id="PR00723">
    <property type="entry name" value="SUBTILISIN"/>
</dbReference>
<dbReference type="InterPro" id="IPR023828">
    <property type="entry name" value="Peptidase_S8_Ser-AS"/>
</dbReference>
<dbReference type="InterPro" id="IPR000209">
    <property type="entry name" value="Peptidase_S8/S53_dom"/>
</dbReference>
<keyword evidence="3" id="KW-0964">Secreted</keyword>
<feature type="domain" description="Peptidase S8/S53" evidence="11">
    <location>
        <begin position="141"/>
        <end position="532"/>
    </location>
</feature>
<feature type="active site" description="Charge relay system" evidence="8 9">
    <location>
        <position position="190"/>
    </location>
</feature>
<dbReference type="EMBL" id="JJRY01000009">
    <property type="protein sequence ID" value="KEF38185.1"/>
    <property type="molecule type" value="Genomic_DNA"/>
</dbReference>
<dbReference type="InterPro" id="IPR015500">
    <property type="entry name" value="Peptidase_S8_subtilisin-rel"/>
</dbReference>
<keyword evidence="2" id="KW-0134">Cell wall</keyword>
<dbReference type="CDD" id="cd02133">
    <property type="entry name" value="PA_C5a_like"/>
    <property type="match status" value="1"/>
</dbReference>
<dbReference type="Gene3D" id="3.50.30.30">
    <property type="match status" value="1"/>
</dbReference>
<protein>
    <submittedName>
        <fullName evidence="13">Subtilisin-like serine protease</fullName>
        <ecNumber evidence="13">3.4.21.-</ecNumber>
    </submittedName>
</protein>
<keyword evidence="4 9" id="KW-0645">Protease</keyword>
<dbReference type="InterPro" id="IPR023827">
    <property type="entry name" value="Peptidase_S8_Asp-AS"/>
</dbReference>
<dbReference type="EC" id="3.4.21.-" evidence="13"/>
<comment type="caution">
    <text evidence="13">The sequence shown here is derived from an EMBL/GenBank/DDBJ whole genome shotgun (WGS) entry which is preliminary data.</text>
</comment>
<evidence type="ECO:0000259" key="12">
    <source>
        <dbReference type="Pfam" id="PF02225"/>
    </source>
</evidence>
<dbReference type="InterPro" id="IPR050131">
    <property type="entry name" value="Peptidase_S8_subtilisin-like"/>
</dbReference>
<dbReference type="GO" id="GO:0004252">
    <property type="term" value="F:serine-type endopeptidase activity"/>
    <property type="evidence" value="ECO:0007669"/>
    <property type="project" value="UniProtKB-UniRule"/>
</dbReference>
<dbReference type="InterPro" id="IPR022398">
    <property type="entry name" value="Peptidase_S8_His-AS"/>
</dbReference>
<accession>A0A072NY72</accession>
<dbReference type="OrthoDB" id="9798386at2"/>
<evidence type="ECO:0000256" key="3">
    <source>
        <dbReference type="ARBA" id="ARBA00022525"/>
    </source>
</evidence>
<dbReference type="Proteomes" id="UP000027936">
    <property type="component" value="Unassembled WGS sequence"/>
</dbReference>
<dbReference type="SUPFAM" id="SSF52025">
    <property type="entry name" value="PA domain"/>
    <property type="match status" value="1"/>
</dbReference>
<dbReference type="AlphaFoldDB" id="A0A072NY72"/>
<dbReference type="PROSITE" id="PS00136">
    <property type="entry name" value="SUBTILASE_ASP"/>
    <property type="match status" value="1"/>
</dbReference>
<keyword evidence="7 9" id="KW-0720">Serine protease</keyword>
<feature type="domain" description="PA" evidence="12">
    <location>
        <begin position="350"/>
        <end position="415"/>
    </location>
</feature>